<accession>A0A9W6HCX3</accession>
<keyword evidence="2" id="KW-1185">Reference proteome</keyword>
<dbReference type="EMBL" id="BSEN01000015">
    <property type="protein sequence ID" value="GLJ77755.1"/>
    <property type="molecule type" value="Genomic_DNA"/>
</dbReference>
<reference evidence="1" key="1">
    <citation type="journal article" date="2014" name="Int. J. Syst. Evol. Microbiol.">
        <title>Complete genome sequence of Corynebacterium casei LMG S-19264T (=DSM 44701T), isolated from a smear-ripened cheese.</title>
        <authorList>
            <consortium name="US DOE Joint Genome Institute (JGI-PGF)"/>
            <person name="Walter F."/>
            <person name="Albersmeier A."/>
            <person name="Kalinowski J."/>
            <person name="Ruckert C."/>
        </authorList>
    </citation>
    <scope>NUCLEOTIDE SEQUENCE</scope>
    <source>
        <strain evidence="1">VKM Ac-1401</strain>
    </source>
</reference>
<sequence length="63" mass="6833">MDCEQFEHSGIQIEWEGIDVDPIGLRTGGTQDAAGRESATRGILSVVRYPMVPIGTILPFSTL</sequence>
<gene>
    <name evidence="1" type="ORF">GCM10017584_33290</name>
</gene>
<name>A0A9W6HCX3_9MICO</name>
<dbReference type="Proteomes" id="UP001142372">
    <property type="component" value="Unassembled WGS sequence"/>
</dbReference>
<protein>
    <submittedName>
        <fullName evidence="1">Uncharacterized protein</fullName>
    </submittedName>
</protein>
<reference evidence="1" key="2">
    <citation type="submission" date="2023-01" db="EMBL/GenBank/DDBJ databases">
        <authorList>
            <person name="Sun Q."/>
            <person name="Evtushenko L."/>
        </authorList>
    </citation>
    <scope>NUCLEOTIDE SEQUENCE</scope>
    <source>
        <strain evidence="1">VKM Ac-1401</strain>
    </source>
</reference>
<comment type="caution">
    <text evidence="1">The sequence shown here is derived from an EMBL/GenBank/DDBJ whole genome shotgun (WGS) entry which is preliminary data.</text>
</comment>
<proteinExistence type="predicted"/>
<evidence type="ECO:0000313" key="2">
    <source>
        <dbReference type="Proteomes" id="UP001142372"/>
    </source>
</evidence>
<evidence type="ECO:0000313" key="1">
    <source>
        <dbReference type="EMBL" id="GLJ77755.1"/>
    </source>
</evidence>
<dbReference type="AlphaFoldDB" id="A0A9W6HCX3"/>
<organism evidence="1 2">
    <name type="scientific">Leifsonia poae</name>
    <dbReference type="NCBI Taxonomy" id="110933"/>
    <lineage>
        <taxon>Bacteria</taxon>
        <taxon>Bacillati</taxon>
        <taxon>Actinomycetota</taxon>
        <taxon>Actinomycetes</taxon>
        <taxon>Micrococcales</taxon>
        <taxon>Microbacteriaceae</taxon>
        <taxon>Leifsonia</taxon>
    </lineage>
</organism>